<dbReference type="EMBL" id="CP001720">
    <property type="protein sequence ID" value="ACV62783.1"/>
    <property type="molecule type" value="Genomic_DNA"/>
</dbReference>
<proteinExistence type="predicted"/>
<dbReference type="eggNOG" id="ENOG502ZF92">
    <property type="taxonomic scope" value="Bacteria"/>
</dbReference>
<protein>
    <submittedName>
        <fullName evidence="1">Uncharacterized protein</fullName>
    </submittedName>
</protein>
<sequence>MTKNYHKNCQAQWKSNEYETNQNLVQAMVNQIDLFVKLLYEIKTGSPLGKTVTVLLNIYSLEKVFYGREEAISVNISLSNLARFAEISLTELKESLDYLKQEGIIYYSFKNHADRS</sequence>
<evidence type="ECO:0000313" key="1">
    <source>
        <dbReference type="EMBL" id="ACV62783.1"/>
    </source>
</evidence>
<dbReference type="OrthoDB" id="1809466at2"/>
<dbReference type="HOGENOM" id="CLU_2092840_0_0_9"/>
<keyword evidence="2" id="KW-1185">Reference proteome</keyword>
<reference evidence="1 2" key="1">
    <citation type="journal article" date="2009" name="Stand. Genomic Sci.">
        <title>Complete genome sequence of Desulfotomaculum acetoxidans type strain (5575).</title>
        <authorList>
            <person name="Spring S."/>
            <person name="Lapidus A."/>
            <person name="Schroder M."/>
            <person name="Gleim D."/>
            <person name="Sims D."/>
            <person name="Meincke L."/>
            <person name="Glavina Del Rio T."/>
            <person name="Tice H."/>
            <person name="Copeland A."/>
            <person name="Cheng J.F."/>
            <person name="Lucas S."/>
            <person name="Chen F."/>
            <person name="Nolan M."/>
            <person name="Bruce D."/>
            <person name="Goodwin L."/>
            <person name="Pitluck S."/>
            <person name="Ivanova N."/>
            <person name="Mavromatis K."/>
            <person name="Mikhailova N."/>
            <person name="Pati A."/>
            <person name="Chen A."/>
            <person name="Palaniappan K."/>
            <person name="Land M."/>
            <person name="Hauser L."/>
            <person name="Chang Y.J."/>
            <person name="Jeffries C.D."/>
            <person name="Chain P."/>
            <person name="Saunders E."/>
            <person name="Brettin T."/>
            <person name="Detter J.C."/>
            <person name="Goker M."/>
            <person name="Bristow J."/>
            <person name="Eisen J.A."/>
            <person name="Markowitz V."/>
            <person name="Hugenholtz P."/>
            <person name="Kyrpides N.C."/>
            <person name="Klenk H.P."/>
            <person name="Han C."/>
        </authorList>
    </citation>
    <scope>NUCLEOTIDE SEQUENCE [LARGE SCALE GENOMIC DNA]</scope>
    <source>
        <strain evidence="2">ATCC 49208 / DSM 771 / VKM B-1644</strain>
    </source>
</reference>
<name>C8VYA2_DESAS</name>
<dbReference type="RefSeq" id="WP_015757488.1">
    <property type="nucleotide sequence ID" value="NC_013216.1"/>
</dbReference>
<gene>
    <name evidence="1" type="ordered locus">Dtox_1945</name>
</gene>
<dbReference type="Proteomes" id="UP000002217">
    <property type="component" value="Chromosome"/>
</dbReference>
<accession>C8VYA2</accession>
<dbReference type="AlphaFoldDB" id="C8VYA2"/>
<organism evidence="1 2">
    <name type="scientific">Desulfofarcimen acetoxidans (strain ATCC 49208 / DSM 771 / KCTC 5769 / VKM B-1644 / 5575)</name>
    <name type="common">Desulfotomaculum acetoxidans</name>
    <dbReference type="NCBI Taxonomy" id="485916"/>
    <lineage>
        <taxon>Bacteria</taxon>
        <taxon>Bacillati</taxon>
        <taxon>Bacillota</taxon>
        <taxon>Clostridia</taxon>
        <taxon>Eubacteriales</taxon>
        <taxon>Peptococcaceae</taxon>
        <taxon>Desulfofarcimen</taxon>
    </lineage>
</organism>
<dbReference type="STRING" id="485916.Dtox_1945"/>
<dbReference type="KEGG" id="dae:Dtox_1945"/>
<evidence type="ECO:0000313" key="2">
    <source>
        <dbReference type="Proteomes" id="UP000002217"/>
    </source>
</evidence>